<reference evidence="3 4" key="1">
    <citation type="submission" date="2022-12" db="EMBL/GenBank/DDBJ databases">
        <title>Chromosome-level genome of Tegillarca granosa.</title>
        <authorList>
            <person name="Kim J."/>
        </authorList>
    </citation>
    <scope>NUCLEOTIDE SEQUENCE [LARGE SCALE GENOMIC DNA]</scope>
    <source>
        <strain evidence="3">Teg-2019</strain>
        <tissue evidence="3">Adductor muscle</tissue>
    </source>
</reference>
<dbReference type="EMBL" id="JARBDR010000328">
    <property type="protein sequence ID" value="KAJ8316097.1"/>
    <property type="molecule type" value="Genomic_DNA"/>
</dbReference>
<keyword evidence="1" id="KW-0812">Transmembrane</keyword>
<dbReference type="InterPro" id="IPR036179">
    <property type="entry name" value="Ig-like_dom_sf"/>
</dbReference>
<dbReference type="Proteomes" id="UP001217089">
    <property type="component" value="Unassembled WGS sequence"/>
</dbReference>
<comment type="caution">
    <text evidence="3">The sequence shown here is derived from an EMBL/GenBank/DDBJ whole genome shotgun (WGS) entry which is preliminary data.</text>
</comment>
<proteinExistence type="predicted"/>
<evidence type="ECO:0000313" key="3">
    <source>
        <dbReference type="EMBL" id="KAJ8316097.1"/>
    </source>
</evidence>
<gene>
    <name evidence="3" type="ORF">KUTeg_006111</name>
</gene>
<evidence type="ECO:0000256" key="1">
    <source>
        <dbReference type="SAM" id="Phobius"/>
    </source>
</evidence>
<evidence type="ECO:0000256" key="2">
    <source>
        <dbReference type="SAM" id="SignalP"/>
    </source>
</evidence>
<name>A0ABQ9FHU7_TEGGR</name>
<feature type="transmembrane region" description="Helical" evidence="1">
    <location>
        <begin position="334"/>
        <end position="355"/>
    </location>
</feature>
<accession>A0ABQ9FHU7</accession>
<keyword evidence="1" id="KW-1133">Transmembrane helix</keyword>
<sequence length="389" mass="44781">MNGKESCFLFLQSVLLLCFVSFLEACSLAFSEDLQYGHSATIGCYMQNLEHFVEIKWYRGLELIARCDGGGCTIANWERRHYKIIRGDNKSIVHIKSLRKEDAVKWNCKKALFNCYGTIDQKRIKSGGLYVHPLSGSVLLYDSYILQCTAENFDEPISWINGNGTELVSCKKPKSCSRDSSPDGKFSYSSIQQGIVIWIHSLHPDKDETFYCSQRRTTFKYSIDYKVAIDWGAQFTKVKIEKIENRVRCLCTIPGIRIEPSMKFILHNKEGTSQVEGSGYEIQDKSCFIGNCTYISYYLGKINQRTPPISCSCGVKGKSWEFYSEEIDYSKGRWSVIVPKLFAVFAVILFFCLYFDPRRLRNLIFGTLGRLCVVVWNLLKRKFTQKRYS</sequence>
<dbReference type="SUPFAM" id="SSF48726">
    <property type="entry name" value="Immunoglobulin"/>
    <property type="match status" value="2"/>
</dbReference>
<keyword evidence="4" id="KW-1185">Reference proteome</keyword>
<protein>
    <recommendedName>
        <fullName evidence="5">Ig-like domain-containing protein</fullName>
    </recommendedName>
</protein>
<evidence type="ECO:0008006" key="5">
    <source>
        <dbReference type="Google" id="ProtNLM"/>
    </source>
</evidence>
<keyword evidence="2" id="KW-0732">Signal</keyword>
<keyword evidence="1" id="KW-0472">Membrane</keyword>
<organism evidence="3 4">
    <name type="scientific">Tegillarca granosa</name>
    <name type="common">Malaysian cockle</name>
    <name type="synonym">Anadara granosa</name>
    <dbReference type="NCBI Taxonomy" id="220873"/>
    <lineage>
        <taxon>Eukaryota</taxon>
        <taxon>Metazoa</taxon>
        <taxon>Spiralia</taxon>
        <taxon>Lophotrochozoa</taxon>
        <taxon>Mollusca</taxon>
        <taxon>Bivalvia</taxon>
        <taxon>Autobranchia</taxon>
        <taxon>Pteriomorphia</taxon>
        <taxon>Arcoida</taxon>
        <taxon>Arcoidea</taxon>
        <taxon>Arcidae</taxon>
        <taxon>Tegillarca</taxon>
    </lineage>
</organism>
<feature type="chain" id="PRO_5047363624" description="Ig-like domain-containing protein" evidence="2">
    <location>
        <begin position="26"/>
        <end position="389"/>
    </location>
</feature>
<feature type="signal peptide" evidence="2">
    <location>
        <begin position="1"/>
        <end position="25"/>
    </location>
</feature>
<evidence type="ECO:0000313" key="4">
    <source>
        <dbReference type="Proteomes" id="UP001217089"/>
    </source>
</evidence>